<evidence type="ECO:0000313" key="2">
    <source>
        <dbReference type="EMBL" id="EGO24077.1"/>
    </source>
</evidence>
<organism>
    <name type="scientific">Serpula lacrymans var. lacrymans (strain S7.9)</name>
    <name type="common">Dry rot fungus</name>
    <dbReference type="NCBI Taxonomy" id="578457"/>
    <lineage>
        <taxon>Eukaryota</taxon>
        <taxon>Fungi</taxon>
        <taxon>Dikarya</taxon>
        <taxon>Basidiomycota</taxon>
        <taxon>Agaricomycotina</taxon>
        <taxon>Agaricomycetes</taxon>
        <taxon>Agaricomycetidae</taxon>
        <taxon>Boletales</taxon>
        <taxon>Coniophorineae</taxon>
        <taxon>Serpulaceae</taxon>
        <taxon>Serpula</taxon>
    </lineage>
</organism>
<accession>F8NZV6</accession>
<dbReference type="AlphaFoldDB" id="F8NZV6"/>
<feature type="compositionally biased region" description="Basic and acidic residues" evidence="1">
    <location>
        <begin position="104"/>
        <end position="124"/>
    </location>
</feature>
<protein>
    <submittedName>
        <fullName evidence="2">Uncharacterized protein</fullName>
    </submittedName>
</protein>
<dbReference type="Proteomes" id="UP000008064">
    <property type="component" value="Unassembled WGS sequence"/>
</dbReference>
<dbReference type="EMBL" id="GL945435">
    <property type="protein sequence ID" value="EGO24077.1"/>
    <property type="molecule type" value="Genomic_DNA"/>
</dbReference>
<feature type="compositionally biased region" description="Polar residues" evidence="1">
    <location>
        <begin position="19"/>
        <end position="34"/>
    </location>
</feature>
<dbReference type="HOGENOM" id="CLU_1850011_0_0_1"/>
<feature type="region of interest" description="Disordered" evidence="1">
    <location>
        <begin position="1"/>
        <end position="139"/>
    </location>
</feature>
<gene>
    <name evidence="2" type="ORF">SERLADRAFT_470785</name>
</gene>
<reference evidence="2" key="1">
    <citation type="submission" date="2011-04" db="EMBL/GenBank/DDBJ databases">
        <title>Evolution of plant cell wall degrading machinery underlies the functional diversity of forest fungi.</title>
        <authorList>
            <consortium name="US DOE Joint Genome Institute (JGI-PGF)"/>
            <person name="Eastwood D.C."/>
            <person name="Floudas D."/>
            <person name="Binder M."/>
            <person name="Majcherczyk A."/>
            <person name="Schneider P."/>
            <person name="Aerts A."/>
            <person name="Asiegbu F.O."/>
            <person name="Baker S.E."/>
            <person name="Barry K."/>
            <person name="Bendiksby M."/>
            <person name="Blumentritt M."/>
            <person name="Coutinho P.M."/>
            <person name="Cullen D."/>
            <person name="Cullen D."/>
            <person name="Gathman A."/>
            <person name="Goodell B."/>
            <person name="Henrissat B."/>
            <person name="Ihrmark K."/>
            <person name="Kauserud H."/>
            <person name="Kohler A."/>
            <person name="LaButti K."/>
            <person name="Lapidus A."/>
            <person name="Lavin J.L."/>
            <person name="Lee Y.-H."/>
            <person name="Lindquist E."/>
            <person name="Lilly W."/>
            <person name="Lucas S."/>
            <person name="Morin E."/>
            <person name="Murat C."/>
            <person name="Oguiza J.A."/>
            <person name="Park J."/>
            <person name="Pisabarro A.G."/>
            <person name="Riley R."/>
            <person name="Rosling A."/>
            <person name="Salamov A."/>
            <person name="Schmidt O."/>
            <person name="Schmutz J."/>
            <person name="Skrede I."/>
            <person name="Stenlid J."/>
            <person name="Wiebenga A."/>
            <person name="Xie X."/>
            <person name="Kues U."/>
            <person name="Hibbett D.S."/>
            <person name="Hoffmeister D."/>
            <person name="Hogberg N."/>
            <person name="Martin F."/>
            <person name="Grigoriev I.V."/>
            <person name="Watkinson S.C."/>
        </authorList>
    </citation>
    <scope>NUCLEOTIDE SEQUENCE</scope>
    <source>
        <strain evidence="2">S7.9</strain>
    </source>
</reference>
<dbReference type="RefSeq" id="XP_007319839.1">
    <property type="nucleotide sequence ID" value="XM_007319777.1"/>
</dbReference>
<sequence length="139" mass="14567">AAKENTSITTSSSIRTANPDVSQTSTIFSLNSLTRKPLGPRQPSVRALKNKENGPAVKNVNGPKTGAAANLKHANEERKTRGRGALADLTASSRNASSNGTQDVDTRVGKDQGFIKDGAKDKENIQTTPAHADTKTAGN</sequence>
<name>F8NZV6_SERL9</name>
<dbReference type="KEGG" id="sla:SERLADRAFT_470785"/>
<feature type="non-terminal residue" evidence="2">
    <location>
        <position position="1"/>
    </location>
</feature>
<feature type="compositionally biased region" description="Low complexity" evidence="1">
    <location>
        <begin position="1"/>
        <end position="16"/>
    </location>
</feature>
<evidence type="ECO:0000256" key="1">
    <source>
        <dbReference type="SAM" id="MobiDB-lite"/>
    </source>
</evidence>
<feature type="compositionally biased region" description="Polar residues" evidence="1">
    <location>
        <begin position="90"/>
        <end position="103"/>
    </location>
</feature>
<dbReference type="GeneID" id="18819821"/>
<proteinExistence type="predicted"/>
<feature type="non-terminal residue" evidence="2">
    <location>
        <position position="139"/>
    </location>
</feature>